<evidence type="ECO:0000313" key="1">
    <source>
        <dbReference type="EMBL" id="MBO1110075.1"/>
    </source>
</evidence>
<dbReference type="RefSeq" id="WP_207542943.1">
    <property type="nucleotide sequence ID" value="NZ_JAFNAA010000277.1"/>
</dbReference>
<reference evidence="1" key="1">
    <citation type="submission" date="2021-03" db="EMBL/GenBank/DDBJ databases">
        <title>Plesiomonas shigelloides zfcc0051, isolated from zebrafish feces.</title>
        <authorList>
            <person name="Vanderhoek Z."/>
            <person name="Gaulke C."/>
        </authorList>
    </citation>
    <scope>NUCLEOTIDE SEQUENCE</scope>
    <source>
        <strain evidence="1">Zfcc0051</strain>
    </source>
</reference>
<feature type="non-terminal residue" evidence="1">
    <location>
        <position position="141"/>
    </location>
</feature>
<dbReference type="Gene3D" id="3.30.300.250">
    <property type="match status" value="1"/>
</dbReference>
<sequence length="141" mass="15027">MKQYGYIASAVCLRILSVCSTSTKNSVAESIAEGQVQKINQSLPAKAAGYTWVFAQQQSAEISLTWVADNQSAARMSPSAVLAGYQQGLCSDPTVRTYWARGVSDRLQVKNLQGSSLQAADLTAAQCASQSYARAVNRAGE</sequence>
<dbReference type="InterPro" id="IPR016502">
    <property type="entry name" value="T2SSS_2"/>
</dbReference>
<proteinExistence type="predicted"/>
<keyword evidence="1" id="KW-0449">Lipoprotein</keyword>
<dbReference type="Proteomes" id="UP000664658">
    <property type="component" value="Unassembled WGS sequence"/>
</dbReference>
<dbReference type="AlphaFoldDB" id="A0A8I1WC96"/>
<gene>
    <name evidence="1" type="primary">gspS2</name>
    <name evidence="1" type="ORF">J2R62_18305</name>
</gene>
<accession>A0A8I1WC96</accession>
<name>A0A8I1WC96_PLESH</name>
<comment type="caution">
    <text evidence="1">The sequence shown here is derived from an EMBL/GenBank/DDBJ whole genome shotgun (WGS) entry which is preliminary data.</text>
</comment>
<evidence type="ECO:0000313" key="2">
    <source>
        <dbReference type="Proteomes" id="UP000664658"/>
    </source>
</evidence>
<organism evidence="1 2">
    <name type="scientific">Plesiomonas shigelloides</name>
    <name type="common">Aeromonas shigelloides</name>
    <dbReference type="NCBI Taxonomy" id="703"/>
    <lineage>
        <taxon>Bacteria</taxon>
        <taxon>Pseudomonadati</taxon>
        <taxon>Pseudomonadota</taxon>
        <taxon>Gammaproteobacteria</taxon>
        <taxon>Enterobacterales</taxon>
        <taxon>Enterobacteriaceae</taxon>
        <taxon>Plesiomonas</taxon>
    </lineage>
</organism>
<dbReference type="Pfam" id="PF16549">
    <property type="entry name" value="T2SSS_2"/>
    <property type="match status" value="1"/>
</dbReference>
<dbReference type="EMBL" id="JAFNAA010000277">
    <property type="protein sequence ID" value="MBO1110075.1"/>
    <property type="molecule type" value="Genomic_DNA"/>
</dbReference>
<protein>
    <submittedName>
        <fullName evidence="1">Type II secretion system pilot lipoprotein GspS-beta</fullName>
    </submittedName>
</protein>